<dbReference type="EMBL" id="CP001336">
    <property type="protein sequence ID" value="ACL21392.1"/>
    <property type="molecule type" value="Genomic_DNA"/>
</dbReference>
<organism evidence="1 2">
    <name type="scientific">Desulfitobacterium hafniense (strain DSM 10664 / DCB-2)</name>
    <dbReference type="NCBI Taxonomy" id="272564"/>
    <lineage>
        <taxon>Bacteria</taxon>
        <taxon>Bacillati</taxon>
        <taxon>Bacillota</taxon>
        <taxon>Clostridia</taxon>
        <taxon>Eubacteriales</taxon>
        <taxon>Desulfitobacteriaceae</taxon>
        <taxon>Desulfitobacterium</taxon>
    </lineage>
</organism>
<gene>
    <name evidence="1" type="ordered locus">Dhaf_3374</name>
</gene>
<accession>B8G2P2</accession>
<dbReference type="HOGENOM" id="CLU_1173906_0_0_9"/>
<name>B8G2P2_DESHD</name>
<dbReference type="RefSeq" id="WP_015944574.1">
    <property type="nucleotide sequence ID" value="NC_011830.1"/>
</dbReference>
<dbReference type="InterPro" id="IPR047928">
    <property type="entry name" value="Perm_prefix_1"/>
</dbReference>
<dbReference type="AlphaFoldDB" id="B8G2P2"/>
<protein>
    <submittedName>
        <fullName evidence="1">Uncharacterized protein</fullName>
    </submittedName>
</protein>
<dbReference type="KEGG" id="dhd:Dhaf_3374"/>
<reference evidence="1 2" key="1">
    <citation type="journal article" date="2012" name="BMC Microbiol.">
        <title>Genome sequence of Desulfitobacterium hafniense DCB-2, a Gram-positive anaerobe capable of dehalogenation and metal reduction.</title>
        <authorList>
            <person name="Kim S.H."/>
            <person name="Harzman C."/>
            <person name="Davis J.K."/>
            <person name="Hutcheson R."/>
            <person name="Broderick J.B."/>
            <person name="Marsh T.L."/>
            <person name="Tiedje J.M."/>
        </authorList>
    </citation>
    <scope>NUCLEOTIDE SEQUENCE [LARGE SCALE GENOMIC DNA]</scope>
    <source>
        <strain evidence="2">DSM 10664 / DCB-2</strain>
    </source>
</reference>
<proteinExistence type="predicted"/>
<dbReference type="NCBIfam" id="NF038403">
    <property type="entry name" value="perm_prefix_1"/>
    <property type="match status" value="1"/>
</dbReference>
<evidence type="ECO:0000313" key="1">
    <source>
        <dbReference type="EMBL" id="ACL21392.1"/>
    </source>
</evidence>
<sequence length="236" mass="27032">MPSPELDNFLRTVLSYVKFSFDKKAIRSELESHLWDRIEDYLEQGYEEEAAVHLAVEGMGEPKEIGIELNKQHNPLIGWLWWLTNKAVVLLVAINLLIYGIPITDSLLADDPAKDIPPTDIVYDLKVDEKVYLDDTVIEFTRVILKKNGELSIIYKYYDTRFWGRGWSLGGIGRISDNLENEYWSGSGSSNGGIVTKGIRTFKDFDKTAEILIISYDHFNRSYRVEIPLKAGDVHE</sequence>
<evidence type="ECO:0000313" key="2">
    <source>
        <dbReference type="Proteomes" id="UP000007726"/>
    </source>
</evidence>
<dbReference type="Proteomes" id="UP000007726">
    <property type="component" value="Chromosome"/>
</dbReference>